<keyword evidence="3" id="KW-0489">Methyltransferase</keyword>
<evidence type="ECO:0000313" key="4">
    <source>
        <dbReference type="Proteomes" id="UP000238701"/>
    </source>
</evidence>
<proteinExistence type="predicted"/>
<dbReference type="GO" id="GO:0032259">
    <property type="term" value="P:methylation"/>
    <property type="evidence" value="ECO:0007669"/>
    <property type="project" value="UniProtKB-KW"/>
</dbReference>
<dbReference type="GO" id="GO:0008168">
    <property type="term" value="F:methyltransferase activity"/>
    <property type="evidence" value="ECO:0007669"/>
    <property type="project" value="UniProtKB-KW"/>
</dbReference>
<dbReference type="SUPFAM" id="SSF53335">
    <property type="entry name" value="S-adenosyl-L-methionine-dependent methyltransferases"/>
    <property type="match status" value="1"/>
</dbReference>
<sequence length="242" mass="26791">MTTDFVNCYADASRAGAYATLEFANTYYLAYRDLPAILAEHVTGTRALDFGCGTGRSTRLLRKLGFSVTGVDVSEDMLRIARGLDPSGDYRLVPGDNFHELDVEAFNLVLSAFTFDNIPGATKTRIFSDLAKLLAPNGTMVSLVSSPEIYTHEWASFSTKDFPENASARSGDVVRIVVTDHQDARPVEDILCTDESYRAVYQAASLRAMQVLKPLATGDEPYPWVNETRIAPWVIYVLRRAM</sequence>
<keyword evidence="1 3" id="KW-0808">Transferase</keyword>
<evidence type="ECO:0000313" key="3">
    <source>
        <dbReference type="EMBL" id="SPF32003.1"/>
    </source>
</evidence>
<dbReference type="EMBL" id="OMOD01000005">
    <property type="protein sequence ID" value="SPF32003.1"/>
    <property type="molecule type" value="Genomic_DNA"/>
</dbReference>
<dbReference type="CDD" id="cd02440">
    <property type="entry name" value="AdoMet_MTases"/>
    <property type="match status" value="1"/>
</dbReference>
<feature type="domain" description="Methyltransferase" evidence="2">
    <location>
        <begin position="48"/>
        <end position="138"/>
    </location>
</feature>
<dbReference type="InterPro" id="IPR029063">
    <property type="entry name" value="SAM-dependent_MTases_sf"/>
</dbReference>
<dbReference type="InterPro" id="IPR041698">
    <property type="entry name" value="Methyltransf_25"/>
</dbReference>
<accession>A0A2U3JX38</accession>
<organism evidence="3 4">
    <name type="scientific">Candidatus Sulfotelmatobacter kueseliae</name>
    <dbReference type="NCBI Taxonomy" id="2042962"/>
    <lineage>
        <taxon>Bacteria</taxon>
        <taxon>Pseudomonadati</taxon>
        <taxon>Acidobacteriota</taxon>
        <taxon>Terriglobia</taxon>
        <taxon>Terriglobales</taxon>
        <taxon>Candidatus Korobacteraceae</taxon>
        <taxon>Candidatus Sulfotelmatobacter</taxon>
    </lineage>
</organism>
<dbReference type="Gene3D" id="3.40.50.150">
    <property type="entry name" value="Vaccinia Virus protein VP39"/>
    <property type="match status" value="1"/>
</dbReference>
<dbReference type="PANTHER" id="PTHR43861">
    <property type="entry name" value="TRANS-ACONITATE 2-METHYLTRANSFERASE-RELATED"/>
    <property type="match status" value="1"/>
</dbReference>
<protein>
    <submittedName>
        <fullName evidence="3">Methyltransferase</fullName>
    </submittedName>
</protein>
<evidence type="ECO:0000259" key="2">
    <source>
        <dbReference type="Pfam" id="PF13649"/>
    </source>
</evidence>
<dbReference type="Pfam" id="PF13649">
    <property type="entry name" value="Methyltransf_25"/>
    <property type="match status" value="1"/>
</dbReference>
<name>A0A2U3JX38_9BACT</name>
<dbReference type="AlphaFoldDB" id="A0A2U3JX38"/>
<reference evidence="4" key="1">
    <citation type="submission" date="2018-02" db="EMBL/GenBank/DDBJ databases">
        <authorList>
            <person name="Hausmann B."/>
        </authorList>
    </citation>
    <scope>NUCLEOTIDE SEQUENCE [LARGE SCALE GENOMIC DNA]</scope>
    <source>
        <strain evidence="4">Peat soil MAG SbA1</strain>
    </source>
</reference>
<gene>
    <name evidence="3" type="primary">bzo135</name>
    <name evidence="3" type="ORF">SBA1_1020007</name>
</gene>
<dbReference type="Proteomes" id="UP000238701">
    <property type="component" value="Unassembled WGS sequence"/>
</dbReference>
<evidence type="ECO:0000256" key="1">
    <source>
        <dbReference type="ARBA" id="ARBA00022679"/>
    </source>
</evidence>